<dbReference type="EMBL" id="SGIU01000002">
    <property type="protein sequence ID" value="TAI48097.1"/>
    <property type="molecule type" value="Genomic_DNA"/>
</dbReference>
<keyword evidence="2" id="KW-1185">Reference proteome</keyword>
<organism evidence="1 2">
    <name type="scientific">Flagellimonas allohymeniacidonis</name>
    <dbReference type="NCBI Taxonomy" id="2517819"/>
    <lineage>
        <taxon>Bacteria</taxon>
        <taxon>Pseudomonadati</taxon>
        <taxon>Bacteroidota</taxon>
        <taxon>Flavobacteriia</taxon>
        <taxon>Flavobacteriales</taxon>
        <taxon>Flavobacteriaceae</taxon>
        <taxon>Flagellimonas</taxon>
    </lineage>
</organism>
<dbReference type="RefSeq" id="WP_130615509.1">
    <property type="nucleotide sequence ID" value="NZ_SGIU01000002.1"/>
</dbReference>
<reference evidence="1 2" key="1">
    <citation type="submission" date="2019-02" db="EMBL/GenBank/DDBJ databases">
        <title>Draft genome sequence of Muricauda sp. 176CP4-71.</title>
        <authorList>
            <person name="Park J.-S."/>
        </authorList>
    </citation>
    <scope>NUCLEOTIDE SEQUENCE [LARGE SCALE GENOMIC DNA]</scope>
    <source>
        <strain evidence="1 2">176CP4-71</strain>
    </source>
</reference>
<gene>
    <name evidence="1" type="ORF">EW142_15735</name>
</gene>
<proteinExistence type="predicted"/>
<dbReference type="AlphaFoldDB" id="A0A4Q8QEN4"/>
<protein>
    <recommendedName>
        <fullName evidence="3">Lipocalin-like domain-containing protein</fullName>
    </recommendedName>
</protein>
<evidence type="ECO:0000313" key="2">
    <source>
        <dbReference type="Proteomes" id="UP000291981"/>
    </source>
</evidence>
<evidence type="ECO:0000313" key="1">
    <source>
        <dbReference type="EMBL" id="TAI48097.1"/>
    </source>
</evidence>
<sequence>MKNGVRLLSVFILALSLLNISCREEEFESIGPVPEQSLQADSNVANLLFRTSLKDGSEDNILDQASCFSIALPVTVIANSTEITIEKEEDLDEIELIFEESDEDTDTLEIVFPVTIVYSDYTEVGVASAEELEDLAETCPEEDEDIECVDIIYPINISIFNPSTELFDTITLENDEMLNDFIEGLDEDDIVNVEFPILLVLTDDTELEATNLEELENFIEDVIDDCDEDDDNDFDDDNCNDCTVEQLQAAFAECPDFGVNKFSLNGENLKSQYDDLAFDFQEDGSVTATSNTENFSGTWSATGSGNDIIMVIDIVDLDDFNLEWTVNRILETPGRTKITLHEGDGNILRFQDACNNGNGN</sequence>
<accession>A0A4Q8QEN4</accession>
<dbReference type="Proteomes" id="UP000291981">
    <property type="component" value="Unassembled WGS sequence"/>
</dbReference>
<name>A0A4Q8QEN4_9FLAO</name>
<evidence type="ECO:0008006" key="3">
    <source>
        <dbReference type="Google" id="ProtNLM"/>
    </source>
</evidence>
<dbReference type="OrthoDB" id="832379at2"/>
<comment type="caution">
    <text evidence="1">The sequence shown here is derived from an EMBL/GenBank/DDBJ whole genome shotgun (WGS) entry which is preliminary data.</text>
</comment>